<evidence type="ECO:0000256" key="4">
    <source>
        <dbReference type="ARBA" id="ARBA00022741"/>
    </source>
</evidence>
<comment type="similarity">
    <text evidence="7">Belongs to the P(II) protein family.</text>
</comment>
<dbReference type="PIRSF" id="PIRSF039144">
    <property type="entry name" value="GlnB"/>
    <property type="match status" value="1"/>
</dbReference>
<reference evidence="9" key="1">
    <citation type="journal article" date="2019" name="Int. J. Syst. Evol. Microbiol.">
        <title>The Global Catalogue of Microorganisms (GCM) 10K type strain sequencing project: providing services to taxonomists for standard genome sequencing and annotation.</title>
        <authorList>
            <consortium name="The Broad Institute Genomics Platform"/>
            <consortium name="The Broad Institute Genome Sequencing Center for Infectious Disease"/>
            <person name="Wu L."/>
            <person name="Ma J."/>
        </authorList>
    </citation>
    <scope>NUCLEOTIDE SEQUENCE [LARGE SCALE GENOMIC DNA]</scope>
    <source>
        <strain evidence="9">KCTC 32255</strain>
    </source>
</reference>
<comment type="subunit">
    <text evidence="1">Homotrimer.</text>
</comment>
<dbReference type="Gene3D" id="3.30.70.120">
    <property type="match status" value="1"/>
</dbReference>
<dbReference type="InterPro" id="IPR017918">
    <property type="entry name" value="N-reg_PII_CS"/>
</dbReference>
<evidence type="ECO:0000256" key="2">
    <source>
        <dbReference type="ARBA" id="ARBA00015681"/>
    </source>
</evidence>
<keyword evidence="3" id="KW-0597">Phosphoprotein</keyword>
<evidence type="ECO:0000256" key="5">
    <source>
        <dbReference type="ARBA" id="ARBA00023015"/>
    </source>
</evidence>
<evidence type="ECO:0000256" key="3">
    <source>
        <dbReference type="ARBA" id="ARBA00022553"/>
    </source>
</evidence>
<dbReference type="PRINTS" id="PR00340">
    <property type="entry name" value="PIIGLNB"/>
</dbReference>
<keyword evidence="4" id="KW-0547">Nucleotide-binding</keyword>
<keyword evidence="9" id="KW-1185">Reference proteome</keyword>
<name>A0ABW2C4Y6_9PSEU</name>
<dbReference type="PANTHER" id="PTHR30115:SF11">
    <property type="entry name" value="NITROGEN REGULATORY PROTEIN P-II HOMOLOG"/>
    <property type="match status" value="1"/>
</dbReference>
<dbReference type="Proteomes" id="UP001596337">
    <property type="component" value="Unassembled WGS sequence"/>
</dbReference>
<dbReference type="PROSITE" id="PS51343">
    <property type="entry name" value="PII_GLNB_DOM"/>
    <property type="match status" value="1"/>
</dbReference>
<evidence type="ECO:0000256" key="7">
    <source>
        <dbReference type="RuleBase" id="RU003936"/>
    </source>
</evidence>
<dbReference type="PANTHER" id="PTHR30115">
    <property type="entry name" value="NITROGEN REGULATORY PROTEIN P-II"/>
    <property type="match status" value="1"/>
</dbReference>
<keyword evidence="5" id="KW-0805">Transcription regulation</keyword>
<dbReference type="RefSeq" id="WP_345400935.1">
    <property type="nucleotide sequence ID" value="NZ_BAABLA010000103.1"/>
</dbReference>
<dbReference type="InterPro" id="IPR015867">
    <property type="entry name" value="N-reg_PII/ATP_PRibTrfase_C"/>
</dbReference>
<comment type="caution">
    <text evidence="8">The sequence shown here is derived from an EMBL/GenBank/DDBJ whole genome shotgun (WGS) entry which is preliminary data.</text>
</comment>
<keyword evidence="6" id="KW-0804">Transcription</keyword>
<evidence type="ECO:0000313" key="9">
    <source>
        <dbReference type="Proteomes" id="UP001596337"/>
    </source>
</evidence>
<dbReference type="InterPro" id="IPR011322">
    <property type="entry name" value="N-reg_PII-like_a/b"/>
</dbReference>
<dbReference type="InterPro" id="IPR002332">
    <property type="entry name" value="N-reg_PII_urydylation_site"/>
</dbReference>
<evidence type="ECO:0000313" key="8">
    <source>
        <dbReference type="EMBL" id="MFC6869839.1"/>
    </source>
</evidence>
<dbReference type="InterPro" id="IPR002187">
    <property type="entry name" value="N-reg_PII"/>
</dbReference>
<dbReference type="SMART" id="SM00938">
    <property type="entry name" value="P-II"/>
    <property type="match status" value="1"/>
</dbReference>
<gene>
    <name evidence="8" type="ORF">ACFQGD_22100</name>
</gene>
<protein>
    <recommendedName>
        <fullName evidence="2">Nitrogen regulatory protein P-II</fullName>
    </recommendedName>
</protein>
<dbReference type="EMBL" id="JBHSXX010000001">
    <property type="protein sequence ID" value="MFC6869839.1"/>
    <property type="molecule type" value="Genomic_DNA"/>
</dbReference>
<accession>A0ABW2C4Y6</accession>
<dbReference type="PROSITE" id="PS00638">
    <property type="entry name" value="PII_GLNB_CTER"/>
    <property type="match status" value="1"/>
</dbReference>
<sequence>MKLITAIIKPFTLDDVRNALEQLGVLGMTVSEVQGYGRQKGHTEVYRGAEYAVDFVAKLRVEVVTDESSVDKVIEAITSAAHTGKIGDGKVWVTPVEQVVRVRTGERGTDAL</sequence>
<dbReference type="PROSITE" id="PS00496">
    <property type="entry name" value="PII_GLNB_UMP"/>
    <property type="match status" value="1"/>
</dbReference>
<organism evidence="8 9">
    <name type="scientific">Haloechinothrix salitolerans</name>
    <dbReference type="NCBI Taxonomy" id="926830"/>
    <lineage>
        <taxon>Bacteria</taxon>
        <taxon>Bacillati</taxon>
        <taxon>Actinomycetota</taxon>
        <taxon>Actinomycetes</taxon>
        <taxon>Pseudonocardiales</taxon>
        <taxon>Pseudonocardiaceae</taxon>
        <taxon>Haloechinothrix</taxon>
    </lineage>
</organism>
<evidence type="ECO:0000256" key="1">
    <source>
        <dbReference type="ARBA" id="ARBA00011233"/>
    </source>
</evidence>
<evidence type="ECO:0000256" key="6">
    <source>
        <dbReference type="ARBA" id="ARBA00023163"/>
    </source>
</evidence>
<dbReference type="SUPFAM" id="SSF54913">
    <property type="entry name" value="GlnB-like"/>
    <property type="match status" value="1"/>
</dbReference>
<dbReference type="Pfam" id="PF00543">
    <property type="entry name" value="P-II"/>
    <property type="match status" value="1"/>
</dbReference>
<proteinExistence type="inferred from homology"/>